<dbReference type="EMBL" id="CP063845">
    <property type="protein sequence ID" value="UFP94440.1"/>
    <property type="molecule type" value="Genomic_DNA"/>
</dbReference>
<gene>
    <name evidence="1" type="ORF">ISF26_22300</name>
</gene>
<dbReference type="PANTHER" id="PTHR10285">
    <property type="entry name" value="URIDINE KINASE"/>
    <property type="match status" value="1"/>
</dbReference>
<name>A0ABY3PL74_9CYAN</name>
<dbReference type="InterPro" id="IPR027417">
    <property type="entry name" value="P-loop_NTPase"/>
</dbReference>
<dbReference type="SUPFAM" id="SSF52540">
    <property type="entry name" value="P-loop containing nucleoside triphosphate hydrolases"/>
    <property type="match status" value="1"/>
</dbReference>
<reference evidence="1 2" key="1">
    <citation type="journal article" date="2021" name="Genome Biol. Evol.">
        <title>Complete Genome Sequencing of a Novel Gloeobacter Species from a Waterfall Cave in Mexico.</title>
        <authorList>
            <person name="Saw J.H."/>
            <person name="Cardona T."/>
            <person name="Montejano G."/>
        </authorList>
    </citation>
    <scope>NUCLEOTIDE SEQUENCE [LARGE SCALE GENOMIC DNA]</scope>
    <source>
        <strain evidence="1">MG652769</strain>
    </source>
</reference>
<dbReference type="RefSeq" id="WP_230841495.1">
    <property type="nucleotide sequence ID" value="NZ_CP063845.1"/>
</dbReference>
<proteinExistence type="predicted"/>
<protein>
    <recommendedName>
        <fullName evidence="3">Glycerate kinase</fullName>
    </recommendedName>
</protein>
<evidence type="ECO:0000313" key="1">
    <source>
        <dbReference type="EMBL" id="UFP94440.1"/>
    </source>
</evidence>
<sequence length="420" mass="46107">MDPRLQECLQVAIGGRDPGPEGWGVLSEATRSDIWEVGTTPIKSRVELLAASWPRLNAPPSALEAAWRLWVPLALDIDRRCRSGRLFCQGILGPQGSGKSTLAAALTVLLAPLGRRAVSLSIDDLYLTAPERRRLRTARPALRWRGPPGTHDLALGVQTLAALRSGPTPFWLPRFDKAAGGGEGDRYAWAELGAEMALAGPVREGCFFLERCQVRGHDLPLPENMGSPLPLSFLDGVPEDGWAVWSCGAGEARLNLAGLVYSVALDRLPVGWQVLSARPDAVIFEGWCVGVRPVAQDLLQDDLAGQSNRELPAYEALWEFLDRLLVLRPGNLDWSRQWRWTAEQERVGRAQGGMSAAEMAEFVEYFQRSLPWAVFVEPLIAAGCCNLVVEIDAAHRPGRIWRPDESSGSPCIKPGERRTF</sequence>
<dbReference type="Gene3D" id="3.40.50.300">
    <property type="entry name" value="P-loop containing nucleotide triphosphate hydrolases"/>
    <property type="match status" value="2"/>
</dbReference>
<accession>A0ABY3PL74</accession>
<keyword evidence="2" id="KW-1185">Reference proteome</keyword>
<dbReference type="Proteomes" id="UP001054846">
    <property type="component" value="Chromosome"/>
</dbReference>
<evidence type="ECO:0000313" key="2">
    <source>
        <dbReference type="Proteomes" id="UP001054846"/>
    </source>
</evidence>
<evidence type="ECO:0008006" key="3">
    <source>
        <dbReference type="Google" id="ProtNLM"/>
    </source>
</evidence>
<organism evidence="1 2">
    <name type="scientific">Gloeobacter morelensis MG652769</name>
    <dbReference type="NCBI Taxonomy" id="2781736"/>
    <lineage>
        <taxon>Bacteria</taxon>
        <taxon>Bacillati</taxon>
        <taxon>Cyanobacteriota</taxon>
        <taxon>Cyanophyceae</taxon>
        <taxon>Gloeobacterales</taxon>
        <taxon>Gloeobacteraceae</taxon>
        <taxon>Gloeobacter</taxon>
        <taxon>Gloeobacter morelensis</taxon>
    </lineage>
</organism>